<dbReference type="EMBL" id="NBNE01003348">
    <property type="protein sequence ID" value="OWZ07916.1"/>
    <property type="molecule type" value="Genomic_DNA"/>
</dbReference>
<reference evidence="9" key="1">
    <citation type="submission" date="2017-03" db="EMBL/GenBank/DDBJ databases">
        <title>Phytopthora megakarya and P. palmivora, two closely related causual agents of cacao black pod achieved similar genome size and gene model numbers by different mechanisms.</title>
        <authorList>
            <person name="Ali S."/>
            <person name="Shao J."/>
            <person name="Larry D.J."/>
            <person name="Kronmiller B."/>
            <person name="Shen D."/>
            <person name="Strem M.D."/>
            <person name="Melnick R.L."/>
            <person name="Guiltinan M.J."/>
            <person name="Tyler B.M."/>
            <person name="Meinhardt L.W."/>
            <person name="Bailey B.A."/>
        </authorList>
    </citation>
    <scope>NUCLEOTIDE SEQUENCE [LARGE SCALE GENOMIC DNA]</scope>
    <source>
        <strain evidence="9">zdho120</strain>
    </source>
</reference>
<dbReference type="InterPro" id="IPR001584">
    <property type="entry name" value="Integrase_cat-core"/>
</dbReference>
<dbReference type="AlphaFoldDB" id="A0A225VR14"/>
<keyword evidence="5" id="KW-0378">Hydrolase</keyword>
<sequence>MLKSKKHSLTFATTLRRHFEQLKCHIGQTPVLTIADFRKDFSLVWTLRILQWRPVAFAGRKFKAAEVNYSIREKELLAILFALRPWRVYLLDRPFVVETDHQSLETVIKQKTISRRIARWYDELTEYRFEIRYIEGNRNEVADGISRRPDVMTTHSGEAITLAAITTRSHFRSSVDGALSATVAEAINRYEEYSTTAVLLRLLSTKTPLSTINKEAPTAPRHFERYSLQEGRLYYRGGHHKRSRLVLPRVQEVLDHVLEEFHDSPVYGHPAIDCTARLFEEHYYWPRMIRNITKYVKGCKVCVRTKSRNEKPPGLINSPVVPTKRRTHVAMDFIVQLPITSSGYDSVMVVVDQLTKRAYFVPGKVTDKAQDVAMRYRQDIFRLHGLPNVILSDRDSKFTSLFWKMLCELLKVEQKLTAAFRPQGDGVTKRLNQTLDNYLRAFPNVHWDDWYEQLSSAELAYNARFQAVIQMSPFEADIEYIPRTSATLNLPSQPPQTTKHSEFILRQSDLLAKARRCIAVAQERMADQFNKNR</sequence>
<dbReference type="Proteomes" id="UP000198211">
    <property type="component" value="Unassembled WGS sequence"/>
</dbReference>
<keyword evidence="9" id="KW-1185">Reference proteome</keyword>
<keyword evidence="4" id="KW-0255">Endonuclease</keyword>
<dbReference type="GO" id="GO:0003676">
    <property type="term" value="F:nucleic acid binding"/>
    <property type="evidence" value="ECO:0007669"/>
    <property type="project" value="InterPro"/>
</dbReference>
<dbReference type="SUPFAM" id="SSF56672">
    <property type="entry name" value="DNA/RNA polymerases"/>
    <property type="match status" value="1"/>
</dbReference>
<dbReference type="GO" id="GO:0016787">
    <property type="term" value="F:hydrolase activity"/>
    <property type="evidence" value="ECO:0007669"/>
    <property type="project" value="UniProtKB-KW"/>
</dbReference>
<name>A0A225VR14_9STRA</name>
<dbReference type="InterPro" id="IPR043502">
    <property type="entry name" value="DNA/RNA_pol_sf"/>
</dbReference>
<evidence type="ECO:0000256" key="5">
    <source>
        <dbReference type="ARBA" id="ARBA00022801"/>
    </source>
</evidence>
<evidence type="ECO:0000256" key="1">
    <source>
        <dbReference type="ARBA" id="ARBA00022679"/>
    </source>
</evidence>
<organism evidence="8 9">
    <name type="scientific">Phytophthora megakarya</name>
    <dbReference type="NCBI Taxonomy" id="4795"/>
    <lineage>
        <taxon>Eukaryota</taxon>
        <taxon>Sar</taxon>
        <taxon>Stramenopiles</taxon>
        <taxon>Oomycota</taxon>
        <taxon>Peronosporomycetes</taxon>
        <taxon>Peronosporales</taxon>
        <taxon>Peronosporaceae</taxon>
        <taxon>Phytophthora</taxon>
    </lineage>
</organism>
<dbReference type="GO" id="GO:0015074">
    <property type="term" value="P:DNA integration"/>
    <property type="evidence" value="ECO:0007669"/>
    <property type="project" value="InterPro"/>
</dbReference>
<dbReference type="Pfam" id="PF17917">
    <property type="entry name" value="RT_RNaseH"/>
    <property type="match status" value="1"/>
</dbReference>
<evidence type="ECO:0000313" key="9">
    <source>
        <dbReference type="Proteomes" id="UP000198211"/>
    </source>
</evidence>
<dbReference type="OrthoDB" id="407598at2759"/>
<keyword evidence="1" id="KW-0808">Transferase</keyword>
<dbReference type="FunFam" id="1.10.340.70:FF:000001">
    <property type="entry name" value="Retrovirus-related Pol polyprotein from transposon gypsy-like Protein"/>
    <property type="match status" value="1"/>
</dbReference>
<dbReference type="PANTHER" id="PTHR37984:SF5">
    <property type="entry name" value="PROTEIN NYNRIN-LIKE"/>
    <property type="match status" value="1"/>
</dbReference>
<dbReference type="GO" id="GO:0004519">
    <property type="term" value="F:endonuclease activity"/>
    <property type="evidence" value="ECO:0007669"/>
    <property type="project" value="UniProtKB-KW"/>
</dbReference>
<evidence type="ECO:0000259" key="7">
    <source>
        <dbReference type="PROSITE" id="PS50994"/>
    </source>
</evidence>
<dbReference type="InterPro" id="IPR012337">
    <property type="entry name" value="RNaseH-like_sf"/>
</dbReference>
<protein>
    <submittedName>
        <fullName evidence="8">Retrotransposon nucleocapsid protein</fullName>
    </submittedName>
</protein>
<dbReference type="Gene3D" id="1.10.340.70">
    <property type="match status" value="1"/>
</dbReference>
<evidence type="ECO:0000256" key="6">
    <source>
        <dbReference type="ARBA" id="ARBA00022918"/>
    </source>
</evidence>
<comment type="caution">
    <text evidence="8">The sequence shown here is derived from an EMBL/GenBank/DDBJ whole genome shotgun (WGS) entry which is preliminary data.</text>
</comment>
<evidence type="ECO:0000256" key="2">
    <source>
        <dbReference type="ARBA" id="ARBA00022695"/>
    </source>
</evidence>
<keyword evidence="6" id="KW-0695">RNA-directed DNA polymerase</keyword>
<dbReference type="SUPFAM" id="SSF53098">
    <property type="entry name" value="Ribonuclease H-like"/>
    <property type="match status" value="1"/>
</dbReference>
<accession>A0A225VR14</accession>
<keyword evidence="3" id="KW-0540">Nuclease</keyword>
<dbReference type="InterPro" id="IPR036397">
    <property type="entry name" value="RNaseH_sf"/>
</dbReference>
<keyword evidence="2" id="KW-0548">Nucleotidyltransferase</keyword>
<dbReference type="PROSITE" id="PS50994">
    <property type="entry name" value="INTEGRASE"/>
    <property type="match status" value="1"/>
</dbReference>
<dbReference type="PANTHER" id="PTHR37984">
    <property type="entry name" value="PROTEIN CBG26694"/>
    <property type="match status" value="1"/>
</dbReference>
<evidence type="ECO:0000256" key="4">
    <source>
        <dbReference type="ARBA" id="ARBA00022759"/>
    </source>
</evidence>
<dbReference type="Gene3D" id="3.30.420.10">
    <property type="entry name" value="Ribonuclease H-like superfamily/Ribonuclease H"/>
    <property type="match status" value="1"/>
</dbReference>
<feature type="domain" description="Integrase catalytic" evidence="7">
    <location>
        <begin position="318"/>
        <end position="481"/>
    </location>
</feature>
<evidence type="ECO:0000256" key="3">
    <source>
        <dbReference type="ARBA" id="ARBA00022722"/>
    </source>
</evidence>
<dbReference type="CDD" id="cd09274">
    <property type="entry name" value="RNase_HI_RT_Ty3"/>
    <property type="match status" value="1"/>
</dbReference>
<evidence type="ECO:0000313" key="8">
    <source>
        <dbReference type="EMBL" id="OWZ07916.1"/>
    </source>
</evidence>
<dbReference type="Pfam" id="PF17921">
    <property type="entry name" value="Integrase_H2C2"/>
    <property type="match status" value="1"/>
</dbReference>
<dbReference type="InterPro" id="IPR041588">
    <property type="entry name" value="Integrase_H2C2"/>
</dbReference>
<dbReference type="InterPro" id="IPR050951">
    <property type="entry name" value="Retrovirus_Pol_polyprotein"/>
</dbReference>
<dbReference type="GO" id="GO:0003964">
    <property type="term" value="F:RNA-directed DNA polymerase activity"/>
    <property type="evidence" value="ECO:0007669"/>
    <property type="project" value="UniProtKB-KW"/>
</dbReference>
<gene>
    <name evidence="8" type="ORF">PHMEG_00019618</name>
</gene>
<proteinExistence type="predicted"/>
<dbReference type="InterPro" id="IPR041373">
    <property type="entry name" value="RT_RNaseH"/>
</dbReference>